<organism evidence="8 9">
    <name type="scientific">Thalassomonas haliotis</name>
    <dbReference type="NCBI Taxonomy" id="485448"/>
    <lineage>
        <taxon>Bacteria</taxon>
        <taxon>Pseudomonadati</taxon>
        <taxon>Pseudomonadota</taxon>
        <taxon>Gammaproteobacteria</taxon>
        <taxon>Alteromonadales</taxon>
        <taxon>Colwelliaceae</taxon>
        <taxon>Thalassomonas</taxon>
    </lineage>
</organism>
<evidence type="ECO:0000259" key="7">
    <source>
        <dbReference type="PROSITE" id="PS51767"/>
    </source>
</evidence>
<dbReference type="RefSeq" id="WP_274054310.1">
    <property type="nucleotide sequence ID" value="NZ_CP059693.1"/>
</dbReference>
<evidence type="ECO:0000256" key="5">
    <source>
        <dbReference type="ARBA" id="ARBA00022801"/>
    </source>
</evidence>
<dbReference type="Gene3D" id="2.40.70.10">
    <property type="entry name" value="Acid Proteases"/>
    <property type="match status" value="2"/>
</dbReference>
<evidence type="ECO:0000256" key="2">
    <source>
        <dbReference type="ARBA" id="ARBA00022670"/>
    </source>
</evidence>
<dbReference type="Pfam" id="PF00026">
    <property type="entry name" value="Asp"/>
    <property type="match status" value="2"/>
</dbReference>
<dbReference type="PROSITE" id="PS51767">
    <property type="entry name" value="PEPTIDASE_A1"/>
    <property type="match status" value="1"/>
</dbReference>
<dbReference type="EMBL" id="CP059693">
    <property type="protein sequence ID" value="WDE13862.1"/>
    <property type="molecule type" value="Genomic_DNA"/>
</dbReference>
<reference evidence="8 9" key="1">
    <citation type="journal article" date="2022" name="Mar. Drugs">
        <title>Bioassay-Guided Fractionation Leads to the Detection of Cholic Acid Generated by the Rare Thalassomonas sp.</title>
        <authorList>
            <person name="Pheiffer F."/>
            <person name="Schneider Y.K."/>
            <person name="Hansen E.H."/>
            <person name="Andersen J.H."/>
            <person name="Isaksson J."/>
            <person name="Busche T."/>
            <person name="R C."/>
            <person name="Kalinowski J."/>
            <person name="Zyl L.V."/>
            <person name="Trindade M."/>
        </authorList>
    </citation>
    <scope>NUCLEOTIDE SEQUENCE [LARGE SCALE GENOMIC DNA]</scope>
    <source>
        <strain evidence="8 9">A5K-61T</strain>
    </source>
</reference>
<dbReference type="InterPro" id="IPR034164">
    <property type="entry name" value="Pepsin-like_dom"/>
</dbReference>
<keyword evidence="5" id="KW-0378">Hydrolase</keyword>
<comment type="similarity">
    <text evidence="1">Belongs to the peptidase A1 family.</text>
</comment>
<name>A0ABY7VJD1_9GAMM</name>
<evidence type="ECO:0000256" key="3">
    <source>
        <dbReference type="ARBA" id="ARBA00022729"/>
    </source>
</evidence>
<sequence length="454" mass="50414">MTEDNTSTSIHIPICNVYAKGDYCAQLLIGSEQTPVNLILDTGSSTLVVEQKVYQPQKDQELQPTSFAQEVNYGIGGWDGPVVTTSVSIGNQQDQLTLKQTPLALVSCDLQNKTFGEADGMFGLAYRHLNKSYDLKGYLQQNNITPAVTYPWPFSHDEKTHKQAGQHNVNIAAAKASSLNLQPDEINSDDLRQFNRFLWQSPKRNIIPYFTSLEEHNLIANKFAFYSKRSSIYVADDSATTDELAQHPLNQGALILGGGEEQTQLYRGDFKTLEVEHDIYYNVSLSSVQVGNQPAIPAPELAAKHQKSYFTNAIIDTGASLVVLTSELYQQMLKDFATISADFTALLAPFEELSAQETGIDSSLLDLDKWPDLTFNFTGSDNKTVSLVCKPETYWQINSPKTDKACFKILTQLPDWPNQSILGLPLINNYYLIFDRTVNGTGVIKCAAPADNKK</sequence>
<evidence type="ECO:0000313" key="9">
    <source>
        <dbReference type="Proteomes" id="UP001215231"/>
    </source>
</evidence>
<dbReference type="PANTHER" id="PTHR47965">
    <property type="entry name" value="ASPARTYL PROTEASE-RELATED"/>
    <property type="match status" value="1"/>
</dbReference>
<keyword evidence="6" id="KW-0865">Zymogen</keyword>
<dbReference type="Proteomes" id="UP001215231">
    <property type="component" value="Chromosome"/>
</dbReference>
<dbReference type="InterPro" id="IPR033121">
    <property type="entry name" value="PEPTIDASE_A1"/>
</dbReference>
<keyword evidence="2" id="KW-0645">Protease</keyword>
<dbReference type="InterPro" id="IPR021109">
    <property type="entry name" value="Peptidase_aspartic_dom_sf"/>
</dbReference>
<dbReference type="CDD" id="cd05471">
    <property type="entry name" value="pepsin_like"/>
    <property type="match status" value="1"/>
</dbReference>
<dbReference type="InterPro" id="IPR001969">
    <property type="entry name" value="Aspartic_peptidase_AS"/>
</dbReference>
<keyword evidence="4" id="KW-0064">Aspartyl protease</keyword>
<evidence type="ECO:0000313" key="8">
    <source>
        <dbReference type="EMBL" id="WDE13862.1"/>
    </source>
</evidence>
<protein>
    <submittedName>
        <fullName evidence="8">A1 family peptidase</fullName>
    </submittedName>
</protein>
<dbReference type="PANTHER" id="PTHR47965:SF12">
    <property type="entry name" value="ASPARTIC PROTEINASE 3-RELATED"/>
    <property type="match status" value="1"/>
</dbReference>
<evidence type="ECO:0000256" key="1">
    <source>
        <dbReference type="ARBA" id="ARBA00007447"/>
    </source>
</evidence>
<accession>A0ABY7VJD1</accession>
<keyword evidence="3" id="KW-0732">Signal</keyword>
<keyword evidence="9" id="KW-1185">Reference proteome</keyword>
<dbReference type="PROSITE" id="PS00141">
    <property type="entry name" value="ASP_PROTEASE"/>
    <property type="match status" value="2"/>
</dbReference>
<proteinExistence type="inferred from homology"/>
<gene>
    <name evidence="8" type="ORF">H3N35_10715</name>
</gene>
<evidence type="ECO:0000256" key="6">
    <source>
        <dbReference type="ARBA" id="ARBA00023145"/>
    </source>
</evidence>
<feature type="domain" description="Peptidase A1" evidence="7">
    <location>
        <begin position="23"/>
        <end position="444"/>
    </location>
</feature>
<dbReference type="SUPFAM" id="SSF50630">
    <property type="entry name" value="Acid proteases"/>
    <property type="match status" value="1"/>
</dbReference>
<dbReference type="PRINTS" id="PR00792">
    <property type="entry name" value="PEPSIN"/>
</dbReference>
<evidence type="ECO:0000256" key="4">
    <source>
        <dbReference type="ARBA" id="ARBA00022750"/>
    </source>
</evidence>
<dbReference type="InterPro" id="IPR001461">
    <property type="entry name" value="Aspartic_peptidase_A1"/>
</dbReference>